<comment type="similarity">
    <text evidence="1">Belongs to the short-chain dehydrogenases/reductases (SDR) family.</text>
</comment>
<dbReference type="InterPro" id="IPR036291">
    <property type="entry name" value="NAD(P)-bd_dom_sf"/>
</dbReference>
<accession>A0A1Y2HW32</accession>
<evidence type="ECO:0000313" key="2">
    <source>
        <dbReference type="EMBL" id="ORZ38810.1"/>
    </source>
</evidence>
<evidence type="ECO:0000313" key="3">
    <source>
        <dbReference type="Proteomes" id="UP000193411"/>
    </source>
</evidence>
<reference evidence="2 3" key="1">
    <citation type="submission" date="2016-07" db="EMBL/GenBank/DDBJ databases">
        <title>Pervasive Adenine N6-methylation of Active Genes in Fungi.</title>
        <authorList>
            <consortium name="DOE Joint Genome Institute"/>
            <person name="Mondo S.J."/>
            <person name="Dannebaum R.O."/>
            <person name="Kuo R.C."/>
            <person name="Labutti K."/>
            <person name="Haridas S."/>
            <person name="Kuo A."/>
            <person name="Salamov A."/>
            <person name="Ahrendt S.R."/>
            <person name="Lipzen A."/>
            <person name="Sullivan W."/>
            <person name="Andreopoulos W.B."/>
            <person name="Clum A."/>
            <person name="Lindquist E."/>
            <person name="Daum C."/>
            <person name="Ramamoorthy G.K."/>
            <person name="Gryganskyi A."/>
            <person name="Culley D."/>
            <person name="Magnuson J.K."/>
            <person name="James T.Y."/>
            <person name="O'Malley M.A."/>
            <person name="Stajich J.E."/>
            <person name="Spatafora J.W."/>
            <person name="Visel A."/>
            <person name="Grigoriev I.V."/>
        </authorList>
    </citation>
    <scope>NUCLEOTIDE SEQUENCE [LARGE SCALE GENOMIC DNA]</scope>
    <source>
        <strain evidence="2 3">PL171</strain>
    </source>
</reference>
<dbReference type="PANTHER" id="PTHR45458:SF1">
    <property type="entry name" value="SHORT CHAIN DEHYDROGENASE"/>
    <property type="match status" value="1"/>
</dbReference>
<proteinExistence type="inferred from homology"/>
<dbReference type="PRINTS" id="PR00081">
    <property type="entry name" value="GDHRDH"/>
</dbReference>
<dbReference type="AlphaFoldDB" id="A0A1Y2HW32"/>
<evidence type="ECO:0000256" key="1">
    <source>
        <dbReference type="RuleBase" id="RU000363"/>
    </source>
</evidence>
<comment type="caution">
    <text evidence="2">The sequence shown here is derived from an EMBL/GenBank/DDBJ whole genome shotgun (WGS) entry which is preliminary data.</text>
</comment>
<dbReference type="Pfam" id="PF00106">
    <property type="entry name" value="adh_short"/>
    <property type="match status" value="1"/>
</dbReference>
<dbReference type="SUPFAM" id="SSF51735">
    <property type="entry name" value="NAD(P)-binding Rossmann-fold domains"/>
    <property type="match status" value="1"/>
</dbReference>
<dbReference type="Gene3D" id="3.40.50.720">
    <property type="entry name" value="NAD(P)-binding Rossmann-like Domain"/>
    <property type="match status" value="1"/>
</dbReference>
<dbReference type="GO" id="GO:0016616">
    <property type="term" value="F:oxidoreductase activity, acting on the CH-OH group of donors, NAD or NADP as acceptor"/>
    <property type="evidence" value="ECO:0007669"/>
    <property type="project" value="TreeGrafter"/>
</dbReference>
<dbReference type="InterPro" id="IPR002347">
    <property type="entry name" value="SDR_fam"/>
</dbReference>
<dbReference type="EMBL" id="MCFL01000007">
    <property type="protein sequence ID" value="ORZ38810.1"/>
    <property type="molecule type" value="Genomic_DNA"/>
</dbReference>
<dbReference type="OrthoDB" id="9876299at2759"/>
<protein>
    <submittedName>
        <fullName evidence="2">Short chain dehydrogenase family protein</fullName>
    </submittedName>
</protein>
<sequence length="241" mass="25598">MAAVFFNKANPTVLITGANRGIGLNLAKVFYANNFNVIGTSRSTEPAAIQDLSAVAAAILPLDVSSVASIDELPSRVKAITPSLDVVVNNAGIFEQDGIGHLTSETFTNHFKINSIAPALISQAMLPLLRASPRAQDRGHAAKVVQITSRMGSIADNGSGGYYGYRASKAALNAINMSFARDVPDVTFVSVHPGYVQTRMTGGKGDISPEDSAKLMYQVISKVNDKDSGKFLTRDGKDIPW</sequence>
<dbReference type="InterPro" id="IPR052184">
    <property type="entry name" value="SDR_enzymes"/>
</dbReference>
<dbReference type="CDD" id="cd05325">
    <property type="entry name" value="carb_red_sniffer_like_SDR_c"/>
    <property type="match status" value="1"/>
</dbReference>
<dbReference type="PRINTS" id="PR00080">
    <property type="entry name" value="SDRFAMILY"/>
</dbReference>
<keyword evidence="3" id="KW-1185">Reference proteome</keyword>
<dbReference type="Proteomes" id="UP000193411">
    <property type="component" value="Unassembled WGS sequence"/>
</dbReference>
<name>A0A1Y2HW32_9FUNG</name>
<organism evidence="2 3">
    <name type="scientific">Catenaria anguillulae PL171</name>
    <dbReference type="NCBI Taxonomy" id="765915"/>
    <lineage>
        <taxon>Eukaryota</taxon>
        <taxon>Fungi</taxon>
        <taxon>Fungi incertae sedis</taxon>
        <taxon>Blastocladiomycota</taxon>
        <taxon>Blastocladiomycetes</taxon>
        <taxon>Blastocladiales</taxon>
        <taxon>Catenariaceae</taxon>
        <taxon>Catenaria</taxon>
    </lineage>
</organism>
<dbReference type="PANTHER" id="PTHR45458">
    <property type="entry name" value="SHORT-CHAIN DEHYDROGENASE/REDUCTASE SDR"/>
    <property type="match status" value="1"/>
</dbReference>
<gene>
    <name evidence="2" type="ORF">BCR44DRAFT_117598</name>
</gene>